<dbReference type="PATRIC" id="fig|1294142.3.peg.4770"/>
<name>U2MY87_9CLOT</name>
<dbReference type="Proteomes" id="UP000016721">
    <property type="component" value="Unassembled WGS sequence"/>
</dbReference>
<organism evidence="1 2">
    <name type="scientific">Clostridium intestinale URNW</name>
    <dbReference type="NCBI Taxonomy" id="1294142"/>
    <lineage>
        <taxon>Bacteria</taxon>
        <taxon>Bacillati</taxon>
        <taxon>Bacillota</taxon>
        <taxon>Clostridia</taxon>
        <taxon>Eubacteriales</taxon>
        <taxon>Clostridiaceae</taxon>
        <taxon>Clostridium</taxon>
    </lineage>
</organism>
<keyword evidence="2" id="KW-1185">Reference proteome</keyword>
<dbReference type="HOGENOM" id="CLU_1793114_0_0_9"/>
<dbReference type="AlphaFoldDB" id="U2MY87"/>
<comment type="caution">
    <text evidence="1">The sequence shown here is derived from an EMBL/GenBank/DDBJ whole genome shotgun (WGS) entry which is preliminary data.</text>
</comment>
<dbReference type="RefSeq" id="WP_021804444.1">
    <property type="nucleotide sequence ID" value="NZ_KI273146.1"/>
</dbReference>
<evidence type="ECO:0000313" key="2">
    <source>
        <dbReference type="Proteomes" id="UP000016721"/>
    </source>
</evidence>
<protein>
    <submittedName>
        <fullName evidence="1">Uncharacterized protein</fullName>
    </submittedName>
</protein>
<proteinExistence type="predicted"/>
<reference evidence="1 2" key="1">
    <citation type="journal article" date="2013" name="Genome Announc.">
        <title>Draft Genome Sequence of the Hydrogen- and Ethanol-Producing Bacterium Clostridium intestinale Strain URNW.</title>
        <authorList>
            <person name="Lal S."/>
            <person name="Ramachandran U."/>
            <person name="Zhang X."/>
            <person name="Sparling R."/>
            <person name="Levin D.B."/>
        </authorList>
    </citation>
    <scope>NUCLEOTIDE SEQUENCE [LARGE SCALE GENOMIC DNA]</scope>
    <source>
        <strain evidence="1 2">URNW</strain>
    </source>
</reference>
<gene>
    <name evidence="1" type="ORF">CINTURNW_4630</name>
</gene>
<sequence>MKNENLLKVKDILVGNELVVLKGQLRNIQRVTKDDKSGEFYYLADLKVPRITNSASVYDTSFNMYHVCFSNEFISRNDEVSDEFMKKFKDNEVLMLVSILANINKSKSGDQVAKFNNVRFYVNEIVLLQSIDKPSFVPDKVLNL</sequence>
<evidence type="ECO:0000313" key="1">
    <source>
        <dbReference type="EMBL" id="ERK28212.1"/>
    </source>
</evidence>
<dbReference type="EMBL" id="APJA01000037">
    <property type="protein sequence ID" value="ERK28212.1"/>
    <property type="molecule type" value="Genomic_DNA"/>
</dbReference>
<accession>U2MY87</accession>